<reference evidence="2 3" key="1">
    <citation type="submission" date="2016-10" db="EMBL/GenBank/DDBJ databases">
        <authorList>
            <person name="Cai Z."/>
        </authorList>
    </citation>
    <scope>NUCLEOTIDE SEQUENCE [LARGE SCALE GENOMIC DNA]</scope>
</reference>
<evidence type="ECO:0000256" key="1">
    <source>
        <dbReference type="ARBA" id="ARBA00004430"/>
    </source>
</evidence>
<keyword evidence="3" id="KW-1185">Reference proteome</keyword>
<name>A0A383V6D8_TETOB</name>
<gene>
    <name evidence="2" type="ORF">BQ4739_LOCUS1032</name>
</gene>
<dbReference type="EMBL" id="FNXT01000070">
    <property type="protein sequence ID" value="SZX60490.1"/>
    <property type="molecule type" value="Genomic_DNA"/>
</dbReference>
<organism evidence="2 3">
    <name type="scientific">Tetradesmus obliquus</name>
    <name type="common">Green alga</name>
    <name type="synonym">Acutodesmus obliquus</name>
    <dbReference type="NCBI Taxonomy" id="3088"/>
    <lineage>
        <taxon>Eukaryota</taxon>
        <taxon>Viridiplantae</taxon>
        <taxon>Chlorophyta</taxon>
        <taxon>core chlorophytes</taxon>
        <taxon>Chlorophyceae</taxon>
        <taxon>CS clade</taxon>
        <taxon>Sphaeropleales</taxon>
        <taxon>Scenedesmaceae</taxon>
        <taxon>Tetradesmus</taxon>
    </lineage>
</organism>
<dbReference type="SMART" id="SM00367">
    <property type="entry name" value="LRR_CC"/>
    <property type="match status" value="6"/>
</dbReference>
<dbReference type="InterPro" id="IPR032675">
    <property type="entry name" value="LRR_dom_sf"/>
</dbReference>
<dbReference type="GO" id="GO:0031146">
    <property type="term" value="P:SCF-dependent proteasomal ubiquitin-dependent protein catabolic process"/>
    <property type="evidence" value="ECO:0007669"/>
    <property type="project" value="TreeGrafter"/>
</dbReference>
<dbReference type="PANTHER" id="PTHR13318">
    <property type="entry name" value="PARTNER OF PAIRED, ISOFORM B-RELATED"/>
    <property type="match status" value="1"/>
</dbReference>
<dbReference type="SUPFAM" id="SSF52047">
    <property type="entry name" value="RNI-like"/>
    <property type="match status" value="1"/>
</dbReference>
<dbReference type="AlphaFoldDB" id="A0A383V6D8"/>
<sequence length="463" mass="48578">MPFADISAADRGLALRKGRGSCAAASPAVCAVSSSTSRSSRSRSSNSTAATSAAQQQLLQLLVEEAAADGTAAAAEQALLQPAWPRLQELDLSGCSRLGGSWSFLALLPQLQSLALHSCYKVTNDTLASFAKALQRACNSSSSSFEHAPLAAPLGSSTTGSSFDRALQLNAAAAAAANQLRRLELSYTRVSDTGMAHLAAALPQLCWLGLKGCNVGDDGLLHLLQLQQLTALHIKHCHRVTEEGVQQLSVLSGLRDLSYGYTSMPEANDVAAAIAGQFKQLTALDLLASELTDQGLAAMSSLQQLQQLKLYQAAVSVDALQQLAGQPAGRGLTCLVLYGLGRLTQLECLGAFPQLLELQLGGLCHLASASGAVQQLALLPRLQQLTLERINGLSVECLQQLMAGSSSLLCLRVRGCDGVCEEDMQELAEGAASRCSSSASVWWAASPSCDTDDEEDGWELLPV</sequence>
<accession>A0A383V6D8</accession>
<proteinExistence type="predicted"/>
<evidence type="ECO:0000313" key="3">
    <source>
        <dbReference type="Proteomes" id="UP000256970"/>
    </source>
</evidence>
<protein>
    <submittedName>
        <fullName evidence="2">Uncharacterized protein</fullName>
    </submittedName>
</protein>
<dbReference type="InterPro" id="IPR006553">
    <property type="entry name" value="Leu-rich_rpt_Cys-con_subtyp"/>
</dbReference>
<dbReference type="STRING" id="3088.A0A383V6D8"/>
<evidence type="ECO:0000313" key="2">
    <source>
        <dbReference type="EMBL" id="SZX60490.1"/>
    </source>
</evidence>
<dbReference type="GO" id="GO:0005930">
    <property type="term" value="C:axoneme"/>
    <property type="evidence" value="ECO:0007669"/>
    <property type="project" value="UniProtKB-SubCell"/>
</dbReference>
<dbReference type="GO" id="GO:0019005">
    <property type="term" value="C:SCF ubiquitin ligase complex"/>
    <property type="evidence" value="ECO:0007669"/>
    <property type="project" value="TreeGrafter"/>
</dbReference>
<dbReference type="Proteomes" id="UP000256970">
    <property type="component" value="Unassembled WGS sequence"/>
</dbReference>
<dbReference type="PANTHER" id="PTHR13318:SF95">
    <property type="entry name" value="F-BOX PROTEIN YLR352W"/>
    <property type="match status" value="1"/>
</dbReference>
<dbReference type="Gene3D" id="3.80.10.10">
    <property type="entry name" value="Ribonuclease Inhibitor"/>
    <property type="match status" value="3"/>
</dbReference>
<comment type="subcellular location">
    <subcellularLocation>
        <location evidence="1">Cytoplasm</location>
        <location evidence="1">Cytoskeleton</location>
        <location evidence="1">Cilium axoneme</location>
    </subcellularLocation>
</comment>